<dbReference type="Proteomes" id="UP001206925">
    <property type="component" value="Unassembled WGS sequence"/>
</dbReference>
<sequence length="67" mass="7443">MIPLLSLDCNKVSYNVVKQEKGLVEMVCSASAHCRLLPSHFIILRSALKLCSKITQGKFEVQMSMCA</sequence>
<accession>A0AAD5BSH4</accession>
<keyword evidence="2" id="KW-1185">Reference proteome</keyword>
<comment type="caution">
    <text evidence="1">The sequence shown here is derived from an EMBL/GenBank/DDBJ whole genome shotgun (WGS) entry which is preliminary data.</text>
</comment>
<evidence type="ECO:0000313" key="2">
    <source>
        <dbReference type="Proteomes" id="UP001206925"/>
    </source>
</evidence>
<reference evidence="1" key="1">
    <citation type="submission" date="2022-06" db="EMBL/GenBank/DDBJ databases">
        <title>Uncovering the hologenomic basis of an extraordinary plant invasion.</title>
        <authorList>
            <person name="Bieker V.C."/>
            <person name="Martin M.D."/>
            <person name="Gilbert T."/>
            <person name="Hodgins K."/>
            <person name="Battlay P."/>
            <person name="Petersen B."/>
            <person name="Wilson J."/>
        </authorList>
    </citation>
    <scope>NUCLEOTIDE SEQUENCE</scope>
    <source>
        <strain evidence="1">AA19_3_7</strain>
        <tissue evidence="1">Leaf</tissue>
    </source>
</reference>
<protein>
    <submittedName>
        <fullName evidence="1">Uncharacterized protein</fullName>
    </submittedName>
</protein>
<name>A0AAD5BSH4_AMBAR</name>
<dbReference type="AlphaFoldDB" id="A0AAD5BSH4"/>
<gene>
    <name evidence="1" type="ORF">M8C21_028706</name>
</gene>
<evidence type="ECO:0000313" key="1">
    <source>
        <dbReference type="EMBL" id="KAI7728777.1"/>
    </source>
</evidence>
<proteinExistence type="predicted"/>
<dbReference type="EMBL" id="JAMZMK010011152">
    <property type="protein sequence ID" value="KAI7728777.1"/>
    <property type="molecule type" value="Genomic_DNA"/>
</dbReference>
<organism evidence="1 2">
    <name type="scientific">Ambrosia artemisiifolia</name>
    <name type="common">Common ragweed</name>
    <dbReference type="NCBI Taxonomy" id="4212"/>
    <lineage>
        <taxon>Eukaryota</taxon>
        <taxon>Viridiplantae</taxon>
        <taxon>Streptophyta</taxon>
        <taxon>Embryophyta</taxon>
        <taxon>Tracheophyta</taxon>
        <taxon>Spermatophyta</taxon>
        <taxon>Magnoliopsida</taxon>
        <taxon>eudicotyledons</taxon>
        <taxon>Gunneridae</taxon>
        <taxon>Pentapetalae</taxon>
        <taxon>asterids</taxon>
        <taxon>campanulids</taxon>
        <taxon>Asterales</taxon>
        <taxon>Asteraceae</taxon>
        <taxon>Asteroideae</taxon>
        <taxon>Heliantheae alliance</taxon>
        <taxon>Heliantheae</taxon>
        <taxon>Ambrosia</taxon>
    </lineage>
</organism>